<feature type="binding site" evidence="10">
    <location>
        <position position="470"/>
    </location>
    <ligand>
        <name>Zn(2+)</name>
        <dbReference type="ChEBI" id="CHEBI:29105"/>
        <note>catalytic</note>
    </ligand>
</feature>
<dbReference type="GO" id="GO:0006508">
    <property type="term" value="P:proteolysis"/>
    <property type="evidence" value="ECO:0007669"/>
    <property type="project" value="UniProtKB-KW"/>
</dbReference>
<dbReference type="InterPro" id="IPR024079">
    <property type="entry name" value="MetalloPept_cat_dom_sf"/>
</dbReference>
<keyword evidence="3 10" id="KW-0479">Metal-binding</keyword>
<feature type="binding site" evidence="10">
    <location>
        <position position="464"/>
    </location>
    <ligand>
        <name>Zn(2+)</name>
        <dbReference type="ChEBI" id="CHEBI:29105"/>
        <note>catalytic</note>
    </ligand>
</feature>
<keyword evidence="5 10" id="KW-0862">Zinc</keyword>
<comment type="cofactor">
    <cofactor evidence="10 11">
        <name>Zn(2+)</name>
        <dbReference type="ChEBI" id="CHEBI:29105"/>
    </cofactor>
    <text evidence="10 11">Binds 1 zinc ion per subunit.</text>
</comment>
<evidence type="ECO:0000256" key="3">
    <source>
        <dbReference type="ARBA" id="ARBA00022723"/>
    </source>
</evidence>
<comment type="caution">
    <text evidence="9">Lacks conserved residue(s) required for the propagation of feature annotation.</text>
</comment>
<evidence type="ECO:0000256" key="10">
    <source>
        <dbReference type="PROSITE-ProRule" id="PRU01211"/>
    </source>
</evidence>
<name>A0A8R1XQ73_ONCVO</name>
<dbReference type="AlphaFoldDB" id="A0A8R1XQ73"/>
<feature type="domain" description="Peptidase M12A" evidence="14">
    <location>
        <begin position="360"/>
        <end position="566"/>
    </location>
</feature>
<dbReference type="PROSITE" id="PS51670">
    <property type="entry name" value="SHKT"/>
    <property type="match status" value="1"/>
</dbReference>
<dbReference type="EnsemblMetazoa" id="OVOC2266.1">
    <property type="protein sequence ID" value="OVOC2266.1"/>
    <property type="gene ID" value="WBGene00239075"/>
</dbReference>
<dbReference type="CDD" id="cd04280">
    <property type="entry name" value="ZnMc_astacin_like"/>
    <property type="match status" value="1"/>
</dbReference>
<dbReference type="SMART" id="SM00254">
    <property type="entry name" value="ShKT"/>
    <property type="match status" value="1"/>
</dbReference>
<dbReference type="PRINTS" id="PR00480">
    <property type="entry name" value="ASTACIN"/>
</dbReference>
<dbReference type="PANTHER" id="PTHR10127">
    <property type="entry name" value="DISCOIDIN, CUB, EGF, LAMININ , AND ZINC METALLOPROTEASE DOMAIN CONTAINING"/>
    <property type="match status" value="1"/>
</dbReference>
<evidence type="ECO:0000256" key="5">
    <source>
        <dbReference type="ARBA" id="ARBA00022833"/>
    </source>
</evidence>
<sequence length="602" mass="68725">MLLILITLIEIFQQIICKPQMSMQHASFHHSLLHYANNRPELNDRLLSKMSPSLPLAPPPPPPLPLLLPPLPLLRMPPPLPPLPHPPPAPRLPFLPPLRPPALPPLQPASPQPPPPLLLPPLPPPPEFPPLPPPPPPLPPQSAFLSLSFLNIDDIPFLMERFAPTPFDHIPSDVFQRIQMFCYRYPAYSKCRKKEWMALQTIALPIQENTNHFPSASEVSQIDVLDNVPKSLIIDAPQFAFQELKKEDREILLKTCLHQVKCSQQEEKSTIKRQQIANLEMDLAKKVSMKSIDKLEDDIELRLMRIQQVKNSLLQFAGIANSVVPADDGTFQDDILLTVQQSNQLINSINNPEIRKKRQSLFLDDLPNEKWNVTVPIKYVLDSSLDLNDEELVMKALNEIESQTCIKFELARIQPNESHLFYVKIFESDLCGLSYIGRVEDVNPIYLSFTCNETIGLIIHETLHALGVNHQQLRSDRDDYLTVNWENINPKLYDYFAVSDSKKFTSYGVSYDYYSIMHYGPYIGAIDSKKPTIIPKYQRERFLKVMGQRKALSDKDVELLTAMYCSKGCTDANVYCGFWALKQLCTRNIWMSENCRKSCGLC</sequence>
<dbReference type="InterPro" id="IPR001506">
    <property type="entry name" value="Peptidase_M12A"/>
</dbReference>
<feature type="binding site" evidence="10">
    <location>
        <position position="460"/>
    </location>
    <ligand>
        <name>Zn(2+)</name>
        <dbReference type="ChEBI" id="CHEBI:29105"/>
        <note>catalytic</note>
    </ligand>
</feature>
<comment type="function">
    <text evidence="1">Metalloprotease.</text>
</comment>
<reference evidence="16" key="1">
    <citation type="submission" date="2013-10" db="EMBL/GenBank/DDBJ databases">
        <title>Genome sequencing of Onchocerca volvulus.</title>
        <authorList>
            <person name="Cotton J."/>
            <person name="Tsai J."/>
            <person name="Stanley E."/>
            <person name="Tracey A."/>
            <person name="Holroyd N."/>
            <person name="Lustigman S."/>
            <person name="Berriman M."/>
        </authorList>
    </citation>
    <scope>NUCLEOTIDE SEQUENCE</scope>
</reference>
<evidence type="ECO:0000256" key="9">
    <source>
        <dbReference type="PROSITE-ProRule" id="PRU01005"/>
    </source>
</evidence>
<organism evidence="15 16">
    <name type="scientific">Onchocerca volvulus</name>
    <dbReference type="NCBI Taxonomy" id="6282"/>
    <lineage>
        <taxon>Eukaryota</taxon>
        <taxon>Metazoa</taxon>
        <taxon>Ecdysozoa</taxon>
        <taxon>Nematoda</taxon>
        <taxon>Chromadorea</taxon>
        <taxon>Rhabditida</taxon>
        <taxon>Spirurina</taxon>
        <taxon>Spiruromorpha</taxon>
        <taxon>Filarioidea</taxon>
        <taxon>Onchocercidae</taxon>
        <taxon>Onchocerca</taxon>
    </lineage>
</organism>
<dbReference type="Gene3D" id="3.40.390.10">
    <property type="entry name" value="Collagenase (Catalytic Domain)"/>
    <property type="match status" value="1"/>
</dbReference>
<evidence type="ECO:0000259" key="14">
    <source>
        <dbReference type="PROSITE" id="PS51864"/>
    </source>
</evidence>
<evidence type="ECO:0000256" key="1">
    <source>
        <dbReference type="ARBA" id="ARBA00002657"/>
    </source>
</evidence>
<dbReference type="PROSITE" id="PS51864">
    <property type="entry name" value="ASTACIN"/>
    <property type="match status" value="1"/>
</dbReference>
<dbReference type="InterPro" id="IPR034035">
    <property type="entry name" value="Astacin-like_dom"/>
</dbReference>
<evidence type="ECO:0000256" key="6">
    <source>
        <dbReference type="ARBA" id="ARBA00023049"/>
    </source>
</evidence>
<keyword evidence="2 10" id="KW-0645">Protease</keyword>
<dbReference type="Proteomes" id="UP000024404">
    <property type="component" value="Unassembled WGS sequence"/>
</dbReference>
<dbReference type="GO" id="GO:0008270">
    <property type="term" value="F:zinc ion binding"/>
    <property type="evidence" value="ECO:0007669"/>
    <property type="project" value="UniProtKB-UniRule"/>
</dbReference>
<evidence type="ECO:0000256" key="7">
    <source>
        <dbReference type="ARBA" id="ARBA00023145"/>
    </source>
</evidence>
<dbReference type="InterPro" id="IPR003582">
    <property type="entry name" value="ShKT_dom"/>
</dbReference>
<dbReference type="EC" id="3.4.24.-" evidence="11"/>
<proteinExistence type="predicted"/>
<keyword evidence="8" id="KW-1015">Disulfide bond</keyword>
<keyword evidence="7" id="KW-0865">Zymogen</keyword>
<evidence type="ECO:0000256" key="11">
    <source>
        <dbReference type="RuleBase" id="RU361183"/>
    </source>
</evidence>
<feature type="chain" id="PRO_5035966345" description="Metalloendopeptidase" evidence="11">
    <location>
        <begin position="18"/>
        <end position="602"/>
    </location>
</feature>
<dbReference type="Pfam" id="PF01400">
    <property type="entry name" value="Astacin"/>
    <property type="match status" value="1"/>
</dbReference>
<dbReference type="SUPFAM" id="SSF55486">
    <property type="entry name" value="Metalloproteases ('zincins'), catalytic domain"/>
    <property type="match status" value="1"/>
</dbReference>
<feature type="active site" evidence="10">
    <location>
        <position position="461"/>
    </location>
</feature>
<keyword evidence="11" id="KW-0732">Signal</keyword>
<dbReference type="InterPro" id="IPR006026">
    <property type="entry name" value="Peptidase_Metallo"/>
</dbReference>
<feature type="region of interest" description="Disordered" evidence="12">
    <location>
        <begin position="102"/>
        <end position="137"/>
    </location>
</feature>
<feature type="domain" description="ShKT" evidence="13">
    <location>
        <begin position="569"/>
        <end position="602"/>
    </location>
</feature>
<keyword evidence="6 10" id="KW-0482">Metalloprotease</keyword>
<evidence type="ECO:0000313" key="16">
    <source>
        <dbReference type="Proteomes" id="UP000024404"/>
    </source>
</evidence>
<dbReference type="GO" id="GO:0004222">
    <property type="term" value="F:metalloendopeptidase activity"/>
    <property type="evidence" value="ECO:0007669"/>
    <property type="project" value="UniProtKB-UniRule"/>
</dbReference>
<keyword evidence="4 10" id="KW-0378">Hydrolase</keyword>
<feature type="signal peptide" evidence="11">
    <location>
        <begin position="1"/>
        <end position="17"/>
    </location>
</feature>
<accession>A0A8R1XQ73</accession>
<evidence type="ECO:0000313" key="15">
    <source>
        <dbReference type="EnsemblMetazoa" id="OVOC2266.1"/>
    </source>
</evidence>
<dbReference type="Pfam" id="PF01549">
    <property type="entry name" value="ShK"/>
    <property type="match status" value="1"/>
</dbReference>
<evidence type="ECO:0000256" key="12">
    <source>
        <dbReference type="SAM" id="MobiDB-lite"/>
    </source>
</evidence>
<dbReference type="PANTHER" id="PTHR10127:SF802">
    <property type="entry name" value="ZINC METALLOPROTEINASE NAS-10"/>
    <property type="match status" value="1"/>
</dbReference>
<evidence type="ECO:0000256" key="2">
    <source>
        <dbReference type="ARBA" id="ARBA00022670"/>
    </source>
</evidence>
<evidence type="ECO:0000256" key="4">
    <source>
        <dbReference type="ARBA" id="ARBA00022801"/>
    </source>
</evidence>
<dbReference type="EMBL" id="CMVM020000073">
    <property type="status" value="NOT_ANNOTATED_CDS"/>
    <property type="molecule type" value="Genomic_DNA"/>
</dbReference>
<keyword evidence="16" id="KW-1185">Reference proteome</keyword>
<evidence type="ECO:0000256" key="8">
    <source>
        <dbReference type="ARBA" id="ARBA00023157"/>
    </source>
</evidence>
<dbReference type="SMART" id="SM00235">
    <property type="entry name" value="ZnMc"/>
    <property type="match status" value="1"/>
</dbReference>
<protein>
    <recommendedName>
        <fullName evidence="11">Metalloendopeptidase</fullName>
        <ecNumber evidence="11">3.4.24.-</ecNumber>
    </recommendedName>
</protein>
<evidence type="ECO:0000259" key="13">
    <source>
        <dbReference type="PROSITE" id="PS51670"/>
    </source>
</evidence>
<reference evidence="15" key="2">
    <citation type="submission" date="2022-06" db="UniProtKB">
        <authorList>
            <consortium name="EnsemblMetazoa"/>
        </authorList>
    </citation>
    <scope>IDENTIFICATION</scope>
</reference>